<gene>
    <name evidence="9" type="ORF">SAMN04487885_12528</name>
</gene>
<evidence type="ECO:0000256" key="2">
    <source>
        <dbReference type="ARBA" id="ARBA00022438"/>
    </source>
</evidence>
<dbReference type="GO" id="GO:0006508">
    <property type="term" value="P:proteolysis"/>
    <property type="evidence" value="ECO:0007669"/>
    <property type="project" value="UniProtKB-KW"/>
</dbReference>
<dbReference type="PANTHER" id="PTHR32481">
    <property type="entry name" value="AMINOPEPTIDASE"/>
    <property type="match status" value="1"/>
</dbReference>
<dbReference type="AlphaFoldDB" id="A0A1I2P6P3"/>
<dbReference type="GO" id="GO:0046872">
    <property type="term" value="F:metal ion binding"/>
    <property type="evidence" value="ECO:0007669"/>
    <property type="project" value="UniProtKB-UniRule"/>
</dbReference>
<feature type="binding site" evidence="8">
    <location>
        <position position="62"/>
    </location>
    <ligand>
        <name>Zn(2+)</name>
        <dbReference type="ChEBI" id="CHEBI:29105"/>
        <label>1</label>
    </ligand>
</feature>
<dbReference type="STRING" id="1529.SAMN04487885_12528"/>
<dbReference type="InterPro" id="IPR008007">
    <property type="entry name" value="Peptidase_M42"/>
</dbReference>
<dbReference type="PIRSF" id="PIRSF001123">
    <property type="entry name" value="PepA_GA"/>
    <property type="match status" value="1"/>
</dbReference>
<sequence>MDEKSALIELTEAHGPSGRENMIHPMLKRYFSPYGEVWSDSINNLYTLKKGRGNNSIMILAHSDEIFLMVTEIIDNGFLRVVSKGIDAKTLVSQEVIIHGRKTIKGVIGIKPPHLMNDKEKTGAVTIEGLLVDTGYSKEALEKIVEVGDYITLSRKCTELLNNNMACKCADDRAGVVAMLSCAKELENSIHDLDVYFVSGVQEEVGLRGAKAAAYNVKPKIAIALDTTFDNGRFGDDYRENELGKGPSICIGPNIHPKVRKKIMEVAKEYNIPFQLEVEPGSTGTDAWAIQVTRDGIPTLLLSIPIKYMHTSVEVVNIDDIKNTGKLMARFIEKLKDDELEDLICF</sequence>
<evidence type="ECO:0000256" key="6">
    <source>
        <dbReference type="PIRNR" id="PIRNR001123"/>
    </source>
</evidence>
<keyword evidence="10" id="KW-1185">Reference proteome</keyword>
<evidence type="ECO:0000256" key="4">
    <source>
        <dbReference type="ARBA" id="ARBA00022723"/>
    </source>
</evidence>
<evidence type="ECO:0000256" key="1">
    <source>
        <dbReference type="ARBA" id="ARBA00006272"/>
    </source>
</evidence>
<evidence type="ECO:0000256" key="5">
    <source>
        <dbReference type="ARBA" id="ARBA00022801"/>
    </source>
</evidence>
<dbReference type="GO" id="GO:0004177">
    <property type="term" value="F:aminopeptidase activity"/>
    <property type="evidence" value="ECO:0007669"/>
    <property type="project" value="UniProtKB-UniRule"/>
</dbReference>
<keyword evidence="3" id="KW-0645">Protease</keyword>
<dbReference type="InterPro" id="IPR023367">
    <property type="entry name" value="Peptidase_M42_dom2"/>
</dbReference>
<evidence type="ECO:0000256" key="3">
    <source>
        <dbReference type="ARBA" id="ARBA00022670"/>
    </source>
</evidence>
<feature type="active site" description="Proton acceptor" evidence="7">
    <location>
        <position position="203"/>
    </location>
</feature>
<evidence type="ECO:0000313" key="10">
    <source>
        <dbReference type="Proteomes" id="UP000182135"/>
    </source>
</evidence>
<evidence type="ECO:0000256" key="8">
    <source>
        <dbReference type="PIRSR" id="PIRSR001123-2"/>
    </source>
</evidence>
<reference evidence="9 10" key="1">
    <citation type="submission" date="2016-10" db="EMBL/GenBank/DDBJ databases">
        <authorList>
            <person name="de Groot N.N."/>
        </authorList>
    </citation>
    <scope>NUCLEOTIDE SEQUENCE [LARGE SCALE GENOMIC DNA]</scope>
    <source>
        <strain evidence="9 10">NLAE-zl-G419</strain>
    </source>
</reference>
<dbReference type="SUPFAM" id="SSF53187">
    <property type="entry name" value="Zn-dependent exopeptidases"/>
    <property type="match status" value="1"/>
</dbReference>
<proteinExistence type="inferred from homology"/>
<dbReference type="Gene3D" id="2.40.30.40">
    <property type="entry name" value="Peptidase M42, domain 2"/>
    <property type="match status" value="1"/>
</dbReference>
<feature type="binding site" evidence="8">
    <location>
        <position position="171"/>
    </location>
    <ligand>
        <name>Zn(2+)</name>
        <dbReference type="ChEBI" id="CHEBI:29105"/>
        <label>1</label>
    </ligand>
</feature>
<accession>A0A1I2P6P3</accession>
<dbReference type="OrthoDB" id="9772053at2"/>
<dbReference type="PANTHER" id="PTHR32481:SF0">
    <property type="entry name" value="AMINOPEPTIDASE YPDE-RELATED"/>
    <property type="match status" value="1"/>
</dbReference>
<keyword evidence="4 8" id="KW-0479">Metal-binding</keyword>
<feature type="binding site" evidence="8">
    <location>
        <position position="171"/>
    </location>
    <ligand>
        <name>Zn(2+)</name>
        <dbReference type="ChEBI" id="CHEBI:29105"/>
        <label>2</label>
    </ligand>
</feature>
<evidence type="ECO:0000256" key="7">
    <source>
        <dbReference type="PIRSR" id="PIRSR001123-1"/>
    </source>
</evidence>
<keyword evidence="2" id="KW-0031">Aminopeptidase</keyword>
<comment type="similarity">
    <text evidence="1 6">Belongs to the peptidase M42 family.</text>
</comment>
<comment type="cofactor">
    <cofactor evidence="8">
        <name>a divalent metal cation</name>
        <dbReference type="ChEBI" id="CHEBI:60240"/>
    </cofactor>
    <text evidence="8">Binds 2 divalent metal cations per subunit.</text>
</comment>
<dbReference type="Pfam" id="PF05343">
    <property type="entry name" value="Peptidase_M42"/>
    <property type="match status" value="1"/>
</dbReference>
<dbReference type="Proteomes" id="UP000182135">
    <property type="component" value="Unassembled WGS sequence"/>
</dbReference>
<dbReference type="RefSeq" id="WP_074846250.1">
    <property type="nucleotide sequence ID" value="NZ_FOOE01000025.1"/>
</dbReference>
<feature type="binding site" evidence="8">
    <location>
        <position position="310"/>
    </location>
    <ligand>
        <name>Zn(2+)</name>
        <dbReference type="ChEBI" id="CHEBI:29105"/>
        <label>2</label>
    </ligand>
</feature>
<name>A0A1I2P6P3_9CLOT</name>
<feature type="binding site" evidence="8">
    <location>
        <position position="226"/>
    </location>
    <ligand>
        <name>Zn(2+)</name>
        <dbReference type="ChEBI" id="CHEBI:29105"/>
        <label>1</label>
    </ligand>
</feature>
<organism evidence="9 10">
    <name type="scientific">Clostridium cadaveris</name>
    <dbReference type="NCBI Taxonomy" id="1529"/>
    <lineage>
        <taxon>Bacteria</taxon>
        <taxon>Bacillati</taxon>
        <taxon>Bacillota</taxon>
        <taxon>Clostridia</taxon>
        <taxon>Eubacteriales</taxon>
        <taxon>Clostridiaceae</taxon>
        <taxon>Clostridium</taxon>
    </lineage>
</organism>
<dbReference type="InterPro" id="IPR051464">
    <property type="entry name" value="Peptidase_M42_aminopept"/>
</dbReference>
<dbReference type="Gene3D" id="3.40.630.10">
    <property type="entry name" value="Zn peptidases"/>
    <property type="match status" value="1"/>
</dbReference>
<feature type="binding site" evidence="8">
    <location>
        <position position="204"/>
    </location>
    <ligand>
        <name>Zn(2+)</name>
        <dbReference type="ChEBI" id="CHEBI:29105"/>
        <label>2</label>
    </ligand>
</feature>
<dbReference type="EMBL" id="FOOE01000025">
    <property type="protein sequence ID" value="SFG09296.1"/>
    <property type="molecule type" value="Genomic_DNA"/>
</dbReference>
<dbReference type="SUPFAM" id="SSF101821">
    <property type="entry name" value="Aminopeptidase/glucanase lid domain"/>
    <property type="match status" value="1"/>
</dbReference>
<protein>
    <submittedName>
        <fullName evidence="9">Endoglucanase</fullName>
    </submittedName>
</protein>
<evidence type="ECO:0000313" key="9">
    <source>
        <dbReference type="EMBL" id="SFG09296.1"/>
    </source>
</evidence>
<dbReference type="eggNOG" id="COG1363">
    <property type="taxonomic scope" value="Bacteria"/>
</dbReference>
<dbReference type="CDD" id="cd05656">
    <property type="entry name" value="M42_Frv"/>
    <property type="match status" value="1"/>
</dbReference>
<keyword evidence="5" id="KW-0378">Hydrolase</keyword>